<dbReference type="InterPro" id="IPR001789">
    <property type="entry name" value="Sig_transdc_resp-reg_receiver"/>
</dbReference>
<dbReference type="InterPro" id="IPR001867">
    <property type="entry name" value="OmpR/PhoB-type_DNA-bd"/>
</dbReference>
<feature type="domain" description="Response regulatory" evidence="4">
    <location>
        <begin position="3"/>
        <end position="116"/>
    </location>
</feature>
<sequence>MTRITLVEDDVRLANLIKQFLQQHNFQVTVFNSGENAPELILASEPDIVILDIMLPKMDGFTICKTLRKSFDNPIIFLTAKDSDFDHVLGLEIGADDYIIKPVVPHVLLAHINVVLRRIKQHKRTEEQDIIIGELSIFRKSRQVIYQQQNVELTTHEFELLWLLAKNAGEPQSRDYIHKHIIGREYDGLDRSVDVRISRLRKKLKDDPDNPYKIITVWGKGYLFNTDAWHNESSSKESA</sequence>
<proteinExistence type="predicted"/>
<dbReference type="Pfam" id="PF00072">
    <property type="entry name" value="Response_reg"/>
    <property type="match status" value="1"/>
</dbReference>
<dbReference type="PANTHER" id="PTHR48111">
    <property type="entry name" value="REGULATOR OF RPOS"/>
    <property type="match status" value="1"/>
</dbReference>
<dbReference type="EMBL" id="BSST01000001">
    <property type="protein sequence ID" value="GLX77484.1"/>
    <property type="molecule type" value="Genomic_DNA"/>
</dbReference>
<gene>
    <name evidence="6" type="primary">rstA_1</name>
    <name evidence="6" type="ORF">tinsulaeT_08240</name>
</gene>
<dbReference type="InterPro" id="IPR011006">
    <property type="entry name" value="CheY-like_superfamily"/>
</dbReference>
<dbReference type="InterPro" id="IPR036388">
    <property type="entry name" value="WH-like_DNA-bd_sf"/>
</dbReference>
<dbReference type="RefSeq" id="WP_284243339.1">
    <property type="nucleotide sequence ID" value="NZ_BSST01000001.1"/>
</dbReference>
<evidence type="ECO:0000256" key="1">
    <source>
        <dbReference type="ARBA" id="ARBA00023125"/>
    </source>
</evidence>
<dbReference type="InterPro" id="IPR039420">
    <property type="entry name" value="WalR-like"/>
</dbReference>
<evidence type="ECO:0000313" key="6">
    <source>
        <dbReference type="EMBL" id="GLX77484.1"/>
    </source>
</evidence>
<dbReference type="SUPFAM" id="SSF52172">
    <property type="entry name" value="CheY-like"/>
    <property type="match status" value="1"/>
</dbReference>
<reference evidence="6 7" key="1">
    <citation type="submission" date="2023-03" db="EMBL/GenBank/DDBJ databases">
        <title>Draft genome sequence of Thalassotalea insulae KCTC 62186T.</title>
        <authorList>
            <person name="Sawabe T."/>
        </authorList>
    </citation>
    <scope>NUCLEOTIDE SEQUENCE [LARGE SCALE GENOMIC DNA]</scope>
    <source>
        <strain evidence="6 7">KCTC 62186</strain>
    </source>
</reference>
<dbReference type="PROSITE" id="PS51755">
    <property type="entry name" value="OMPR_PHOB"/>
    <property type="match status" value="1"/>
</dbReference>
<dbReference type="PROSITE" id="PS50110">
    <property type="entry name" value="RESPONSE_REGULATORY"/>
    <property type="match status" value="1"/>
</dbReference>
<protein>
    <submittedName>
        <fullName evidence="6">DNA-binding response regulator</fullName>
    </submittedName>
</protein>
<keyword evidence="2" id="KW-0597">Phosphoprotein</keyword>
<evidence type="ECO:0000256" key="2">
    <source>
        <dbReference type="PROSITE-ProRule" id="PRU00169"/>
    </source>
</evidence>
<feature type="DNA-binding region" description="OmpR/PhoB-type" evidence="3">
    <location>
        <begin position="127"/>
        <end position="226"/>
    </location>
</feature>
<evidence type="ECO:0000259" key="4">
    <source>
        <dbReference type="PROSITE" id="PS50110"/>
    </source>
</evidence>
<name>A0ABQ6GQM2_9GAMM</name>
<accession>A0ABQ6GQM2</accession>
<comment type="caution">
    <text evidence="6">The sequence shown here is derived from an EMBL/GenBank/DDBJ whole genome shotgun (WGS) entry which is preliminary data.</text>
</comment>
<dbReference type="Pfam" id="PF00486">
    <property type="entry name" value="Trans_reg_C"/>
    <property type="match status" value="1"/>
</dbReference>
<dbReference type="Gene3D" id="6.10.250.690">
    <property type="match status" value="1"/>
</dbReference>
<keyword evidence="1 3" id="KW-0238">DNA-binding</keyword>
<dbReference type="SMART" id="SM00448">
    <property type="entry name" value="REC"/>
    <property type="match status" value="1"/>
</dbReference>
<dbReference type="InterPro" id="IPR016032">
    <property type="entry name" value="Sig_transdc_resp-reg_C-effctor"/>
</dbReference>
<dbReference type="SUPFAM" id="SSF46894">
    <property type="entry name" value="C-terminal effector domain of the bipartite response regulators"/>
    <property type="match status" value="1"/>
</dbReference>
<dbReference type="CDD" id="cd00383">
    <property type="entry name" value="trans_reg_C"/>
    <property type="match status" value="1"/>
</dbReference>
<keyword evidence="7" id="KW-1185">Reference proteome</keyword>
<dbReference type="GO" id="GO:0003677">
    <property type="term" value="F:DNA binding"/>
    <property type="evidence" value="ECO:0007669"/>
    <property type="project" value="UniProtKB-KW"/>
</dbReference>
<dbReference type="PANTHER" id="PTHR48111:SF47">
    <property type="entry name" value="TRANSCRIPTIONAL REGULATORY PROTEIN RSTA"/>
    <property type="match status" value="1"/>
</dbReference>
<feature type="modified residue" description="4-aspartylphosphate" evidence="2">
    <location>
        <position position="52"/>
    </location>
</feature>
<dbReference type="Gene3D" id="1.10.10.10">
    <property type="entry name" value="Winged helix-like DNA-binding domain superfamily/Winged helix DNA-binding domain"/>
    <property type="match status" value="1"/>
</dbReference>
<evidence type="ECO:0000256" key="3">
    <source>
        <dbReference type="PROSITE-ProRule" id="PRU01091"/>
    </source>
</evidence>
<dbReference type="Proteomes" id="UP001157186">
    <property type="component" value="Unassembled WGS sequence"/>
</dbReference>
<feature type="domain" description="OmpR/PhoB-type" evidence="5">
    <location>
        <begin position="127"/>
        <end position="226"/>
    </location>
</feature>
<evidence type="ECO:0000313" key="7">
    <source>
        <dbReference type="Proteomes" id="UP001157186"/>
    </source>
</evidence>
<organism evidence="6 7">
    <name type="scientific">Thalassotalea insulae</name>
    <dbReference type="NCBI Taxonomy" id="2056778"/>
    <lineage>
        <taxon>Bacteria</taxon>
        <taxon>Pseudomonadati</taxon>
        <taxon>Pseudomonadota</taxon>
        <taxon>Gammaproteobacteria</taxon>
        <taxon>Alteromonadales</taxon>
        <taxon>Colwelliaceae</taxon>
        <taxon>Thalassotalea</taxon>
    </lineage>
</organism>
<dbReference type="SMART" id="SM00862">
    <property type="entry name" value="Trans_reg_C"/>
    <property type="match status" value="1"/>
</dbReference>
<dbReference type="Gene3D" id="3.40.50.2300">
    <property type="match status" value="1"/>
</dbReference>
<evidence type="ECO:0000259" key="5">
    <source>
        <dbReference type="PROSITE" id="PS51755"/>
    </source>
</evidence>